<organism evidence="2 3">
    <name type="scientific">Eumeta variegata</name>
    <name type="common">Bagworm moth</name>
    <name type="synonym">Eumeta japonica</name>
    <dbReference type="NCBI Taxonomy" id="151549"/>
    <lineage>
        <taxon>Eukaryota</taxon>
        <taxon>Metazoa</taxon>
        <taxon>Ecdysozoa</taxon>
        <taxon>Arthropoda</taxon>
        <taxon>Hexapoda</taxon>
        <taxon>Insecta</taxon>
        <taxon>Pterygota</taxon>
        <taxon>Neoptera</taxon>
        <taxon>Endopterygota</taxon>
        <taxon>Lepidoptera</taxon>
        <taxon>Glossata</taxon>
        <taxon>Ditrysia</taxon>
        <taxon>Tineoidea</taxon>
        <taxon>Psychidae</taxon>
        <taxon>Oiketicinae</taxon>
        <taxon>Eumeta</taxon>
    </lineage>
</organism>
<proteinExistence type="predicted"/>
<evidence type="ECO:0000256" key="1">
    <source>
        <dbReference type="SAM" id="MobiDB-lite"/>
    </source>
</evidence>
<feature type="compositionally biased region" description="Polar residues" evidence="1">
    <location>
        <begin position="78"/>
        <end position="96"/>
    </location>
</feature>
<dbReference type="OrthoDB" id="6626714at2759"/>
<dbReference type="AlphaFoldDB" id="A0A4C1SA85"/>
<name>A0A4C1SA85_EUMVA</name>
<dbReference type="Proteomes" id="UP000299102">
    <property type="component" value="Unassembled WGS sequence"/>
</dbReference>
<sequence length="218" mass="23939">MPETRKRFLLLHPFPFTFKQIVPDNSDDNSKDRKGQIGAVDKASLKIEAKIENKSNASKRKEREKAILALTEKCVLSSSSSGENTTPATSQLTPTREPQMIPGPSNQPPRKRGKAAIVLTSTLKVLDPTLRLSISQIFCSTASFEESAKIAESLKKEFKSETPLTVHWDGKLIEDITGHETVDRLPILVSGNGVDQLLSVPKLNRGTGEACAELCMKQ</sequence>
<comment type="caution">
    <text evidence="2">The sequence shown here is derived from an EMBL/GenBank/DDBJ whole genome shotgun (WGS) entry which is preliminary data.</text>
</comment>
<gene>
    <name evidence="2" type="ORF">EVAR_100864_1</name>
</gene>
<reference evidence="2 3" key="1">
    <citation type="journal article" date="2019" name="Commun. Biol.">
        <title>The bagworm genome reveals a unique fibroin gene that provides high tensile strength.</title>
        <authorList>
            <person name="Kono N."/>
            <person name="Nakamura H."/>
            <person name="Ohtoshi R."/>
            <person name="Tomita M."/>
            <person name="Numata K."/>
            <person name="Arakawa K."/>
        </authorList>
    </citation>
    <scope>NUCLEOTIDE SEQUENCE [LARGE SCALE GENOMIC DNA]</scope>
</reference>
<feature type="region of interest" description="Disordered" evidence="1">
    <location>
        <begin position="78"/>
        <end position="112"/>
    </location>
</feature>
<evidence type="ECO:0000313" key="2">
    <source>
        <dbReference type="EMBL" id="GBO99108.1"/>
    </source>
</evidence>
<dbReference type="EMBL" id="BGZK01003243">
    <property type="protein sequence ID" value="GBO99108.1"/>
    <property type="molecule type" value="Genomic_DNA"/>
</dbReference>
<accession>A0A4C1SA85</accession>
<protein>
    <submittedName>
        <fullName evidence="2">Uncharacterized protein</fullName>
    </submittedName>
</protein>
<keyword evidence="3" id="KW-1185">Reference proteome</keyword>
<evidence type="ECO:0000313" key="3">
    <source>
        <dbReference type="Proteomes" id="UP000299102"/>
    </source>
</evidence>